<dbReference type="GO" id="GO:0097711">
    <property type="term" value="P:ciliary basal body-plasma membrane docking"/>
    <property type="evidence" value="ECO:0007669"/>
    <property type="project" value="TreeGrafter"/>
</dbReference>
<dbReference type="EMBL" id="HAEF01012806">
    <property type="protein sequence ID" value="SBR53965.1"/>
    <property type="molecule type" value="Transcribed_RNA"/>
</dbReference>
<evidence type="ECO:0000256" key="5">
    <source>
        <dbReference type="ARBA" id="ARBA00023054"/>
    </source>
</evidence>
<dbReference type="InterPro" id="IPR032321">
    <property type="entry name" value="Cep209_CC5"/>
</dbReference>
<feature type="coiled-coil region" evidence="8">
    <location>
        <begin position="391"/>
        <end position="443"/>
    </location>
</feature>
<keyword evidence="3" id="KW-0963">Cytoplasm</keyword>
<dbReference type="Pfam" id="PF14916">
    <property type="entry name" value="CCDC92"/>
    <property type="match status" value="1"/>
</dbReference>
<dbReference type="Pfam" id="PF16574">
    <property type="entry name" value="CEP209_CC5"/>
    <property type="match status" value="1"/>
</dbReference>
<feature type="compositionally biased region" description="Polar residues" evidence="9">
    <location>
        <begin position="884"/>
        <end position="908"/>
    </location>
</feature>
<feature type="region of interest" description="Disordered" evidence="9">
    <location>
        <begin position="1185"/>
        <end position="1210"/>
    </location>
</feature>
<feature type="coiled-coil region" evidence="8">
    <location>
        <begin position="945"/>
        <end position="972"/>
    </location>
</feature>
<evidence type="ECO:0000256" key="6">
    <source>
        <dbReference type="ARBA" id="ARBA00023212"/>
    </source>
</evidence>
<feature type="domain" description="Centrosomal protein of 290kDa coiled-coil region" evidence="11">
    <location>
        <begin position="151"/>
        <end position="271"/>
    </location>
</feature>
<dbReference type="GO" id="GO:0001822">
    <property type="term" value="P:kidney development"/>
    <property type="evidence" value="ECO:0007669"/>
    <property type="project" value="TreeGrafter"/>
</dbReference>
<feature type="domain" description="CCDC92/74 N-terminal" evidence="10">
    <location>
        <begin position="7"/>
        <end position="50"/>
    </location>
</feature>
<dbReference type="GO" id="GO:1905515">
    <property type="term" value="P:non-motile cilium assembly"/>
    <property type="evidence" value="ECO:0007669"/>
    <property type="project" value="TreeGrafter"/>
</dbReference>
<dbReference type="InterPro" id="IPR026201">
    <property type="entry name" value="Cep290"/>
</dbReference>
<evidence type="ECO:0000256" key="2">
    <source>
        <dbReference type="ARBA" id="ARBA00004300"/>
    </source>
</evidence>
<evidence type="ECO:0000256" key="3">
    <source>
        <dbReference type="ARBA" id="ARBA00022490"/>
    </source>
</evidence>
<dbReference type="GO" id="GO:0035869">
    <property type="term" value="C:ciliary transition zone"/>
    <property type="evidence" value="ECO:0007669"/>
    <property type="project" value="TreeGrafter"/>
</dbReference>
<evidence type="ECO:0000256" key="4">
    <source>
        <dbReference type="ARBA" id="ARBA00022794"/>
    </source>
</evidence>
<evidence type="ECO:0000256" key="9">
    <source>
        <dbReference type="SAM" id="MobiDB-lite"/>
    </source>
</evidence>
<evidence type="ECO:0000256" key="7">
    <source>
        <dbReference type="ARBA" id="ARBA00023273"/>
    </source>
</evidence>
<reference evidence="12" key="2">
    <citation type="submission" date="2016-06" db="EMBL/GenBank/DDBJ databases">
        <title>The genome of a short-lived fish provides insights into sex chromosome evolution and the genetic control of aging.</title>
        <authorList>
            <person name="Reichwald K."/>
            <person name="Felder M."/>
            <person name="Petzold A."/>
            <person name="Koch P."/>
            <person name="Groth M."/>
            <person name="Platzer M."/>
        </authorList>
    </citation>
    <scope>NUCLEOTIDE SEQUENCE</scope>
    <source>
        <tissue evidence="12">Brain</tissue>
    </source>
</reference>
<feature type="region of interest" description="Disordered" evidence="9">
    <location>
        <begin position="658"/>
        <end position="696"/>
    </location>
</feature>
<feature type="coiled-coil region" evidence="8">
    <location>
        <begin position="1015"/>
        <end position="1170"/>
    </location>
</feature>
<comment type="subcellular location">
    <subcellularLocation>
        <location evidence="1">Cytoplasm</location>
        <location evidence="1">Cytoskeleton</location>
        <location evidence="1">Cilium basal body</location>
    </subcellularLocation>
    <subcellularLocation>
        <location evidence="2">Cytoplasm</location>
        <location evidence="2">Cytoskeleton</location>
        <location evidence="2">Microtubule organizing center</location>
        <location evidence="2">Centrosome</location>
    </subcellularLocation>
</comment>
<evidence type="ECO:0000256" key="8">
    <source>
        <dbReference type="SAM" id="Coils"/>
    </source>
</evidence>
<feature type="coiled-coil region" evidence="8">
    <location>
        <begin position="1211"/>
        <end position="1238"/>
    </location>
</feature>
<keyword evidence="7" id="KW-0966">Cell projection</keyword>
<evidence type="ECO:0000256" key="1">
    <source>
        <dbReference type="ARBA" id="ARBA00004120"/>
    </source>
</evidence>
<reference evidence="12" key="1">
    <citation type="submission" date="2016-05" db="EMBL/GenBank/DDBJ databases">
        <authorList>
            <person name="Lavstsen T."/>
            <person name="Jespersen J.S."/>
        </authorList>
    </citation>
    <scope>NUCLEOTIDE SEQUENCE</scope>
    <source>
        <tissue evidence="12">Brain</tissue>
    </source>
</reference>
<keyword evidence="6" id="KW-0206">Cytoskeleton</keyword>
<evidence type="ECO:0000259" key="11">
    <source>
        <dbReference type="Pfam" id="PF16574"/>
    </source>
</evidence>
<dbReference type="GO" id="GO:0034451">
    <property type="term" value="C:centriolar satellite"/>
    <property type="evidence" value="ECO:0007669"/>
    <property type="project" value="TreeGrafter"/>
</dbReference>
<dbReference type="GO" id="GO:0043010">
    <property type="term" value="P:camera-type eye development"/>
    <property type="evidence" value="ECO:0007669"/>
    <property type="project" value="TreeGrafter"/>
</dbReference>
<keyword evidence="4" id="KW-0970">Cilium biogenesis/degradation</keyword>
<feature type="coiled-coil region" evidence="8">
    <location>
        <begin position="28"/>
        <end position="82"/>
    </location>
</feature>
<accession>A0A1A8MAL6</accession>
<name>A0A1A8MAL6_9TELE</name>
<gene>
    <name evidence="12" type="primary">CEP290</name>
</gene>
<proteinExistence type="predicted"/>
<dbReference type="PANTHER" id="PTHR18879">
    <property type="entry name" value="CENTROSOMAL PROTEIN OF 290 KDA"/>
    <property type="match status" value="1"/>
</dbReference>
<dbReference type="GO" id="GO:1905349">
    <property type="term" value="P:ciliary transition zone assembly"/>
    <property type="evidence" value="ECO:0007669"/>
    <property type="project" value="TreeGrafter"/>
</dbReference>
<feature type="compositionally biased region" description="Basic and acidic residues" evidence="9">
    <location>
        <begin position="658"/>
        <end position="675"/>
    </location>
</feature>
<keyword evidence="5 8" id="KW-0175">Coiled coil</keyword>
<evidence type="ECO:0000259" key="10">
    <source>
        <dbReference type="Pfam" id="PF14916"/>
    </source>
</evidence>
<evidence type="ECO:0000313" key="12">
    <source>
        <dbReference type="EMBL" id="SBR53965.1"/>
    </source>
</evidence>
<protein>
    <submittedName>
        <fullName evidence="12">Centrosomal protein 290</fullName>
    </submittedName>
</protein>
<feature type="coiled-coil region" evidence="8">
    <location>
        <begin position="112"/>
        <end position="193"/>
    </location>
</feature>
<dbReference type="InterPro" id="IPR039496">
    <property type="entry name" value="CCDC92/74_N"/>
</dbReference>
<sequence length="1290" mass="149140">MDGGRLEQQVARVERGIIFLKQEHLAMLTGLQLEISHLKRRCHELSCELDSRFPDRNAAEEEEELANRCEAAERLLERQQCVMVTARGELRVGQARAFALGRSLKEEERRFLEELKRRSHKITLLNQELQHQNVVTTTLHHELHVARSTKAQVLLQEERRKAEEERRGAEGRAEELELRLRGLEELMSTLKDIKGAQKVTEWHRRMEEARLQELRKARELVVQKEEISYLKKLVKEQDRTISSLEEDIVQLNTLQEERQLTWDQREVELERRLEGYEKQQNEILSSTEKCDEATGSLPDPALPLAHQLEFALGKNREHIRTILDVQATCRSLDKKLKETEESLQKAEQNILSRDKVINELRLRLPDSVTREHLLADLSRHEGNQRESQPALKVAHQTIKDLQARLDKKEEMLKKCQNQLVQVRQGQEEMIRRHQEELRVLHEKLDVHSDISLDRFKQTAMELMKKPTIRVQTSKHLERLAELEQTVAEQDISLSSIKEKLKLTTAALERQRSITEAQAKEHANKLEKLEESYVVQLKALTGETEDQRSQMTQMEKEMNNLRMDLEAQKEATVRSPSNTMKNLVERLKAQLAQKEKQLKALSKALLELRAEMTAAAEQQVIANAAQREESLNVQLLVDRHTKDLKAQVHELKEELQAAKDFTKSSRSRENNLKEEVEGLNQDIQRSQKTQKRLQAEKEEREQEVLELKQQVKRLTTALQIHAEAASKGPTVENLQRKIRRLESDLEKRAEVKEDPGKTKEEIVRWEESKKWQARMEKVKNSLKERERDNESLSKQLGTLRDLYARLEQEKAALQRKLKARGVTVDPVVGVRSTEMERELEDLRRNNSELETQITTLKQQQAVPRDDAMENLKLRNHILEERLLSLENQTPKESPSRPSTSGRGTGTPSQRDLDLSKENLRLASENLELRFQLEQTNRDLPRLKDQVSTLKEFCAALKKEKAEVEKRLVHMRGAGNSGKTVPELEKTIGLMKKVVERVQRENNTLKKSSRPPDLERVAALEKENEQLKTDFQTLKSQSEAELISKLESKTKGLEKIMVENERLRKEIKREMGAAEKLRVAKTSLEVTSEKLEAELEETKQRLREALSKPVTGGTDKAWKASVVTRMFENKMKELEKELSLKTSSLSELKLQLKEAKEREERAEMLVRQREDQVDVLKRFPALKADAGASGGVQTTTRLKSAEPDGETASSSDYRKVNTLLQAAETERSSLQAEVRRLKKELESFDPTLLDELEDLKYNYNLEVKKNILLEEQLKKVCDQFGVQAEMPSVSVG</sequence>
<organism evidence="12">
    <name type="scientific">Nothobranchius pienaari</name>
    <dbReference type="NCBI Taxonomy" id="704102"/>
    <lineage>
        <taxon>Eukaryota</taxon>
        <taxon>Metazoa</taxon>
        <taxon>Chordata</taxon>
        <taxon>Craniata</taxon>
        <taxon>Vertebrata</taxon>
        <taxon>Euteleostomi</taxon>
        <taxon>Actinopterygii</taxon>
        <taxon>Neopterygii</taxon>
        <taxon>Teleostei</taxon>
        <taxon>Neoteleostei</taxon>
        <taxon>Acanthomorphata</taxon>
        <taxon>Ovalentaria</taxon>
        <taxon>Atherinomorphae</taxon>
        <taxon>Cyprinodontiformes</taxon>
        <taxon>Nothobranchiidae</taxon>
        <taxon>Nothobranchius</taxon>
    </lineage>
</organism>
<feature type="region of interest" description="Disordered" evidence="9">
    <location>
        <begin position="881"/>
        <end position="913"/>
    </location>
</feature>
<dbReference type="PANTHER" id="PTHR18879:SF20">
    <property type="entry name" value="CENTROSOMAL PROTEIN OF 290 KDA"/>
    <property type="match status" value="1"/>
</dbReference>